<dbReference type="PANTHER" id="PTHR36167:SF4">
    <property type="entry name" value="FUNGAL N-TERMINAL DOMAIN-CONTAINING PROTEIN"/>
    <property type="match status" value="1"/>
</dbReference>
<evidence type="ECO:0000256" key="1">
    <source>
        <dbReference type="SAM" id="MobiDB-lite"/>
    </source>
</evidence>
<feature type="compositionally biased region" description="Polar residues" evidence="1">
    <location>
        <begin position="308"/>
        <end position="329"/>
    </location>
</feature>
<protein>
    <recommendedName>
        <fullName evidence="4">Fungal N-terminal domain-containing protein</fullName>
    </recommendedName>
</protein>
<proteinExistence type="predicted"/>
<feature type="region of interest" description="Disordered" evidence="1">
    <location>
        <begin position="571"/>
        <end position="592"/>
    </location>
</feature>
<feature type="region of interest" description="Disordered" evidence="1">
    <location>
        <begin position="481"/>
        <end position="554"/>
    </location>
</feature>
<evidence type="ECO:0000313" key="2">
    <source>
        <dbReference type="EMBL" id="KAK3320550.1"/>
    </source>
</evidence>
<feature type="compositionally biased region" description="Basic and acidic residues" evidence="1">
    <location>
        <begin position="241"/>
        <end position="252"/>
    </location>
</feature>
<dbReference type="GO" id="GO:0006355">
    <property type="term" value="P:regulation of DNA-templated transcription"/>
    <property type="evidence" value="ECO:0007669"/>
    <property type="project" value="InterPro"/>
</dbReference>
<feature type="compositionally biased region" description="Polar residues" evidence="1">
    <location>
        <begin position="279"/>
        <end position="294"/>
    </location>
</feature>
<dbReference type="EMBL" id="JAUEPO010000005">
    <property type="protein sequence ID" value="KAK3320550.1"/>
    <property type="molecule type" value="Genomic_DNA"/>
</dbReference>
<reference evidence="2" key="2">
    <citation type="submission" date="2023-06" db="EMBL/GenBank/DDBJ databases">
        <authorList>
            <consortium name="Lawrence Berkeley National Laboratory"/>
            <person name="Haridas S."/>
            <person name="Hensen N."/>
            <person name="Bonometti L."/>
            <person name="Westerberg I."/>
            <person name="Brannstrom I.O."/>
            <person name="Guillou S."/>
            <person name="Cros-Aarteil S."/>
            <person name="Calhoun S."/>
            <person name="Kuo A."/>
            <person name="Mondo S."/>
            <person name="Pangilinan J."/>
            <person name="Riley R."/>
            <person name="Labutti K."/>
            <person name="Andreopoulos B."/>
            <person name="Lipzen A."/>
            <person name="Chen C."/>
            <person name="Yanf M."/>
            <person name="Daum C."/>
            <person name="Ng V."/>
            <person name="Clum A."/>
            <person name="Steindorff A."/>
            <person name="Ohm R."/>
            <person name="Martin F."/>
            <person name="Silar P."/>
            <person name="Natvig D."/>
            <person name="Lalanne C."/>
            <person name="Gautier V."/>
            <person name="Ament-Velasquez S.L."/>
            <person name="Kruys A."/>
            <person name="Hutchinson M.I."/>
            <person name="Powell A.J."/>
            <person name="Barry K."/>
            <person name="Miller A.N."/>
            <person name="Grigoriev I.V."/>
            <person name="Debuchy R."/>
            <person name="Gladieux P."/>
            <person name="Thoren M.H."/>
            <person name="Johannesson H."/>
        </authorList>
    </citation>
    <scope>NUCLEOTIDE SEQUENCE</scope>
    <source>
        <strain evidence="2">SMH4131-1</strain>
    </source>
</reference>
<organism evidence="2 3">
    <name type="scientific">Cercophora scortea</name>
    <dbReference type="NCBI Taxonomy" id="314031"/>
    <lineage>
        <taxon>Eukaryota</taxon>
        <taxon>Fungi</taxon>
        <taxon>Dikarya</taxon>
        <taxon>Ascomycota</taxon>
        <taxon>Pezizomycotina</taxon>
        <taxon>Sordariomycetes</taxon>
        <taxon>Sordariomycetidae</taxon>
        <taxon>Sordariales</taxon>
        <taxon>Lasiosphaeriaceae</taxon>
        <taxon>Cercophora</taxon>
    </lineage>
</organism>
<keyword evidence="3" id="KW-1185">Reference proteome</keyword>
<reference evidence="2" key="1">
    <citation type="journal article" date="2023" name="Mol. Phylogenet. Evol.">
        <title>Genome-scale phylogeny and comparative genomics of the fungal order Sordariales.</title>
        <authorList>
            <person name="Hensen N."/>
            <person name="Bonometti L."/>
            <person name="Westerberg I."/>
            <person name="Brannstrom I.O."/>
            <person name="Guillou S."/>
            <person name="Cros-Aarteil S."/>
            <person name="Calhoun S."/>
            <person name="Haridas S."/>
            <person name="Kuo A."/>
            <person name="Mondo S."/>
            <person name="Pangilinan J."/>
            <person name="Riley R."/>
            <person name="LaButti K."/>
            <person name="Andreopoulos B."/>
            <person name="Lipzen A."/>
            <person name="Chen C."/>
            <person name="Yan M."/>
            <person name="Daum C."/>
            <person name="Ng V."/>
            <person name="Clum A."/>
            <person name="Steindorff A."/>
            <person name="Ohm R.A."/>
            <person name="Martin F."/>
            <person name="Silar P."/>
            <person name="Natvig D.O."/>
            <person name="Lalanne C."/>
            <person name="Gautier V."/>
            <person name="Ament-Velasquez S.L."/>
            <person name="Kruys A."/>
            <person name="Hutchinson M.I."/>
            <person name="Powell A.J."/>
            <person name="Barry K."/>
            <person name="Miller A.N."/>
            <person name="Grigoriev I.V."/>
            <person name="Debuchy R."/>
            <person name="Gladieux P."/>
            <person name="Hiltunen Thoren M."/>
            <person name="Johannesson H."/>
        </authorList>
    </citation>
    <scope>NUCLEOTIDE SEQUENCE</scope>
    <source>
        <strain evidence="2">SMH4131-1</strain>
    </source>
</reference>
<dbReference type="AlphaFoldDB" id="A0AAE0I918"/>
<gene>
    <name evidence="2" type="ORF">B0T19DRAFT_429863</name>
</gene>
<feature type="region of interest" description="Disordered" evidence="1">
    <location>
        <begin position="185"/>
        <end position="330"/>
    </location>
</feature>
<dbReference type="InterPro" id="IPR039327">
    <property type="entry name" value="CON7-like"/>
</dbReference>
<comment type="caution">
    <text evidence="2">The sequence shown here is derived from an EMBL/GenBank/DDBJ whole genome shotgun (WGS) entry which is preliminary data.</text>
</comment>
<sequence>MDPLSITASVGGVVALGYQISTGLFTLVTTLRDAPKDLEVIRDDTYILCSMLDQIKLFLEPQAASSAGDQKFHLKPSQIGMAVQSCENIFKRIENALQETSKIINGKDVLKGKVKLSLIERSKWPFKKEQLQDLRQEIMHAKLTLNLGLSIAQVVKTNPHAAPNTGAPEETTVAALKTTIASLHKSLSQQDPKTESAKSPAAAKQATVSSESEVETREKKPWHPVPVGSKSSESYWSESSELPRDRDREPTGARRFTVKVAPEPRNFMTPSAYLRDSGVGTNQVNATSGETPAQNRDDPEDDQPLEAWTTSPQAQRSWNHPNHEGTSSGIDCRIAPLAIPQSEIRRILQESSPTGTSAFEALRKCNMEQRGWISDHVYAIGAELLHVEPNWEARLTPSVFGDLSLASMFWITRSVAIKAGDARKWVVPVRGRTDGWAKSYQLHSTDPLAYPHPTPNSYKDDDSRGRLVGAVFRDSELLPSYRAAPPMPGGARRSLAQGSLPGAGPSSLVGHRLRRDDGEYRVHHHLRHDDMDREEQSESEEEEETAPEVVGGDVDDLVAKLIAEWVDFDETTRNQAEDAAGQQQDMSTDEEA</sequence>
<evidence type="ECO:0000313" key="3">
    <source>
        <dbReference type="Proteomes" id="UP001286456"/>
    </source>
</evidence>
<feature type="compositionally biased region" description="Acidic residues" evidence="1">
    <location>
        <begin position="537"/>
        <end position="546"/>
    </location>
</feature>
<evidence type="ECO:0008006" key="4">
    <source>
        <dbReference type="Google" id="ProtNLM"/>
    </source>
</evidence>
<name>A0AAE0I918_9PEZI</name>
<dbReference type="Proteomes" id="UP001286456">
    <property type="component" value="Unassembled WGS sequence"/>
</dbReference>
<feature type="compositionally biased region" description="Basic and acidic residues" evidence="1">
    <location>
        <begin position="514"/>
        <end position="536"/>
    </location>
</feature>
<accession>A0AAE0I918</accession>
<dbReference type="PANTHER" id="PTHR36167">
    <property type="entry name" value="C2H2 FINGER DOMAIN TRANSCRIPTION FACTOR (EUROFUNG)-RELATED"/>
    <property type="match status" value="1"/>
</dbReference>
<feature type="compositionally biased region" description="Low complexity" evidence="1">
    <location>
        <begin position="229"/>
        <end position="240"/>
    </location>
</feature>